<dbReference type="SUPFAM" id="SSF48452">
    <property type="entry name" value="TPR-like"/>
    <property type="match status" value="1"/>
</dbReference>
<evidence type="ECO:0008006" key="2">
    <source>
        <dbReference type="Google" id="ProtNLM"/>
    </source>
</evidence>
<dbReference type="AlphaFoldDB" id="A0A7S1KPB7"/>
<dbReference type="InterPro" id="IPR010323">
    <property type="entry name" value="DUF924"/>
</dbReference>
<proteinExistence type="predicted"/>
<name>A0A7S1KPB7_9EUKA</name>
<accession>A0A7S1KPB7</accession>
<dbReference type="EMBL" id="HBGD01002238">
    <property type="protein sequence ID" value="CAD9078633.1"/>
    <property type="molecule type" value="Transcribed_RNA"/>
</dbReference>
<dbReference type="Pfam" id="PF06041">
    <property type="entry name" value="DUF924"/>
    <property type="match status" value="1"/>
</dbReference>
<gene>
    <name evidence="1" type="ORF">PCOS0759_LOCUS1865</name>
</gene>
<protein>
    <recommendedName>
        <fullName evidence="2">DUF924-domain-containing protein</fullName>
    </recommendedName>
</protein>
<sequence>MSSTSSDSLSSYPSPSSVLQYWFGQEFLKTAPEMKESFGLWFKKSDETDQHIVKTYGPLLEKLASDKQFFEEYSKRDIISKIGTLIVLDQFSRNAFRNTPKSFANDAKALELAEELRATEEWKNLPYWIRGFCLLPYEHSEKLEDQNTALQEFLKLAKEYENDKAGKGLCDAFADYARQHVEVIEKYGRFPHRNAILGRDNTEEEKIYLSKPGAGF</sequence>
<evidence type="ECO:0000313" key="1">
    <source>
        <dbReference type="EMBL" id="CAD9078633.1"/>
    </source>
</evidence>
<dbReference type="InterPro" id="IPR011990">
    <property type="entry name" value="TPR-like_helical_dom_sf"/>
</dbReference>
<organism evidence="1">
    <name type="scientific">Percolomonas cosmopolitus</name>
    <dbReference type="NCBI Taxonomy" id="63605"/>
    <lineage>
        <taxon>Eukaryota</taxon>
        <taxon>Discoba</taxon>
        <taxon>Heterolobosea</taxon>
        <taxon>Tetramitia</taxon>
        <taxon>Eutetramitia</taxon>
        <taxon>Percolomonadidae</taxon>
        <taxon>Percolomonas</taxon>
    </lineage>
</organism>
<reference evidence="1" key="1">
    <citation type="submission" date="2021-01" db="EMBL/GenBank/DDBJ databases">
        <authorList>
            <person name="Corre E."/>
            <person name="Pelletier E."/>
            <person name="Niang G."/>
            <person name="Scheremetjew M."/>
            <person name="Finn R."/>
            <person name="Kale V."/>
            <person name="Holt S."/>
            <person name="Cochrane G."/>
            <person name="Meng A."/>
            <person name="Brown T."/>
            <person name="Cohen L."/>
        </authorList>
    </citation>
    <scope>NUCLEOTIDE SEQUENCE</scope>
    <source>
        <strain evidence="1">WS</strain>
    </source>
</reference>
<dbReference type="Gene3D" id="1.20.58.320">
    <property type="entry name" value="TPR-like"/>
    <property type="match status" value="1"/>
</dbReference>
<dbReference type="Gene3D" id="1.25.40.10">
    <property type="entry name" value="Tetratricopeptide repeat domain"/>
    <property type="match status" value="1"/>
</dbReference>